<dbReference type="PANTHER" id="PTHR48111">
    <property type="entry name" value="REGULATOR OF RPOS"/>
    <property type="match status" value="1"/>
</dbReference>
<dbReference type="SMART" id="SM00448">
    <property type="entry name" value="REC"/>
    <property type="match status" value="1"/>
</dbReference>
<dbReference type="Gene3D" id="1.10.10.10">
    <property type="entry name" value="Winged helix-like DNA-binding domain superfamily/Winged helix DNA-binding domain"/>
    <property type="match status" value="1"/>
</dbReference>
<dbReference type="EMBL" id="CACSII010000004">
    <property type="protein sequence ID" value="CAA0096004.1"/>
    <property type="molecule type" value="Genomic_DNA"/>
</dbReference>
<evidence type="ECO:0000256" key="1">
    <source>
        <dbReference type="ARBA" id="ARBA00022553"/>
    </source>
</evidence>
<evidence type="ECO:0000256" key="4">
    <source>
        <dbReference type="ARBA" id="ARBA00023125"/>
    </source>
</evidence>
<dbReference type="Pfam" id="PF00486">
    <property type="entry name" value="Trans_reg_C"/>
    <property type="match status" value="1"/>
</dbReference>
<sequence length="232" mass="25656">MLRVLLVEDDLDLAAGIADYLMLEGMTCDHAANGVAGLQLAQKNTYEVLVLDINMPRMDGLTLCDRLRSDGDDVPVLMLTARDQLDDKVKGFAAGTDDYLVKPFAMEELLIRLRALARRRSSQARQLTVADVSLDLDACQVLRDGEPLKVTPTGLKLLECLMRQAPHPVSRDILMHFVWGDEQPDSNSLKVHMHHLRKAIDVPDRSGLIHTVPGFGFSIGSRDTSSDSENLP</sequence>
<feature type="domain" description="OmpR/PhoB-type" evidence="9">
    <location>
        <begin position="124"/>
        <end position="221"/>
    </location>
</feature>
<dbReference type="PROSITE" id="PS50110">
    <property type="entry name" value="RESPONSE_REGULATORY"/>
    <property type="match status" value="1"/>
</dbReference>
<dbReference type="InterPro" id="IPR036388">
    <property type="entry name" value="WH-like_DNA-bd_sf"/>
</dbReference>
<dbReference type="Gene3D" id="3.40.50.2300">
    <property type="match status" value="1"/>
</dbReference>
<keyword evidence="1 6" id="KW-0597">Phosphoprotein</keyword>
<dbReference type="OrthoDB" id="9802426at2"/>
<name>A0A5S9NYW8_9GAMM</name>
<protein>
    <submittedName>
        <fullName evidence="10">Response regulator MprA</fullName>
    </submittedName>
</protein>
<keyword evidence="3" id="KW-0805">Transcription regulation</keyword>
<dbReference type="GO" id="GO:0005829">
    <property type="term" value="C:cytosol"/>
    <property type="evidence" value="ECO:0007669"/>
    <property type="project" value="TreeGrafter"/>
</dbReference>
<evidence type="ECO:0000256" key="5">
    <source>
        <dbReference type="ARBA" id="ARBA00023163"/>
    </source>
</evidence>
<dbReference type="InterPro" id="IPR011006">
    <property type="entry name" value="CheY-like_superfamily"/>
</dbReference>
<evidence type="ECO:0000256" key="6">
    <source>
        <dbReference type="PROSITE-ProRule" id="PRU00169"/>
    </source>
</evidence>
<evidence type="ECO:0000259" key="8">
    <source>
        <dbReference type="PROSITE" id="PS50110"/>
    </source>
</evidence>
<dbReference type="GO" id="GO:0006355">
    <property type="term" value="P:regulation of DNA-templated transcription"/>
    <property type="evidence" value="ECO:0007669"/>
    <property type="project" value="InterPro"/>
</dbReference>
<dbReference type="GO" id="GO:0000976">
    <property type="term" value="F:transcription cis-regulatory region binding"/>
    <property type="evidence" value="ECO:0007669"/>
    <property type="project" value="TreeGrafter"/>
</dbReference>
<evidence type="ECO:0000256" key="2">
    <source>
        <dbReference type="ARBA" id="ARBA00023012"/>
    </source>
</evidence>
<dbReference type="InterPro" id="IPR039420">
    <property type="entry name" value="WalR-like"/>
</dbReference>
<reference evidence="10 11" key="1">
    <citation type="submission" date="2019-11" db="EMBL/GenBank/DDBJ databases">
        <authorList>
            <person name="Holert J."/>
        </authorList>
    </citation>
    <scope>NUCLEOTIDE SEQUENCE [LARGE SCALE GENOMIC DNA]</scope>
    <source>
        <strain evidence="10">BC5_2</strain>
    </source>
</reference>
<feature type="domain" description="Response regulatory" evidence="8">
    <location>
        <begin position="3"/>
        <end position="117"/>
    </location>
</feature>
<evidence type="ECO:0000313" key="11">
    <source>
        <dbReference type="Proteomes" id="UP000434580"/>
    </source>
</evidence>
<dbReference type="SUPFAM" id="SSF52172">
    <property type="entry name" value="CheY-like"/>
    <property type="match status" value="1"/>
</dbReference>
<dbReference type="AlphaFoldDB" id="A0A5S9NYW8"/>
<dbReference type="CDD" id="cd17574">
    <property type="entry name" value="REC_OmpR"/>
    <property type="match status" value="1"/>
</dbReference>
<dbReference type="PROSITE" id="PS51755">
    <property type="entry name" value="OMPR_PHOB"/>
    <property type="match status" value="1"/>
</dbReference>
<proteinExistence type="predicted"/>
<dbReference type="InterPro" id="IPR016032">
    <property type="entry name" value="Sig_transdc_resp-reg_C-effctor"/>
</dbReference>
<dbReference type="InterPro" id="IPR001789">
    <property type="entry name" value="Sig_transdc_resp-reg_receiver"/>
</dbReference>
<dbReference type="Proteomes" id="UP000434580">
    <property type="component" value="Unassembled WGS sequence"/>
</dbReference>
<dbReference type="Pfam" id="PF00072">
    <property type="entry name" value="Response_reg"/>
    <property type="match status" value="1"/>
</dbReference>
<dbReference type="Gene3D" id="6.10.250.690">
    <property type="match status" value="1"/>
</dbReference>
<feature type="modified residue" description="4-aspartylphosphate" evidence="6">
    <location>
        <position position="52"/>
    </location>
</feature>
<evidence type="ECO:0000313" key="10">
    <source>
        <dbReference type="EMBL" id="CAA0096004.1"/>
    </source>
</evidence>
<dbReference type="SUPFAM" id="SSF46894">
    <property type="entry name" value="C-terminal effector domain of the bipartite response regulators"/>
    <property type="match status" value="1"/>
</dbReference>
<evidence type="ECO:0000256" key="3">
    <source>
        <dbReference type="ARBA" id="ARBA00023015"/>
    </source>
</evidence>
<accession>A0A5S9NYW8</accession>
<dbReference type="PANTHER" id="PTHR48111:SF22">
    <property type="entry name" value="REGULATOR OF RPOS"/>
    <property type="match status" value="1"/>
</dbReference>
<dbReference type="SMART" id="SM00862">
    <property type="entry name" value="Trans_reg_C"/>
    <property type="match status" value="1"/>
</dbReference>
<evidence type="ECO:0000259" key="9">
    <source>
        <dbReference type="PROSITE" id="PS51755"/>
    </source>
</evidence>
<feature type="DNA-binding region" description="OmpR/PhoB-type" evidence="7">
    <location>
        <begin position="124"/>
        <end position="221"/>
    </location>
</feature>
<evidence type="ECO:0000256" key="7">
    <source>
        <dbReference type="PROSITE-ProRule" id="PRU01091"/>
    </source>
</evidence>
<keyword evidence="5" id="KW-0804">Transcription</keyword>
<dbReference type="CDD" id="cd00383">
    <property type="entry name" value="trans_reg_C"/>
    <property type="match status" value="1"/>
</dbReference>
<dbReference type="InterPro" id="IPR001867">
    <property type="entry name" value="OmpR/PhoB-type_DNA-bd"/>
</dbReference>
<organism evidence="10 11">
    <name type="scientific">BD1-7 clade bacterium</name>
    <dbReference type="NCBI Taxonomy" id="2029982"/>
    <lineage>
        <taxon>Bacteria</taxon>
        <taxon>Pseudomonadati</taxon>
        <taxon>Pseudomonadota</taxon>
        <taxon>Gammaproteobacteria</taxon>
        <taxon>Cellvibrionales</taxon>
        <taxon>Spongiibacteraceae</taxon>
        <taxon>BD1-7 clade</taxon>
    </lineage>
</organism>
<gene>
    <name evidence="10" type="primary">mprA_1</name>
    <name evidence="10" type="ORF">DPBNPPHM_03365</name>
</gene>
<keyword evidence="2" id="KW-0902">Two-component regulatory system</keyword>
<keyword evidence="4 7" id="KW-0238">DNA-binding</keyword>
<dbReference type="GO" id="GO:0000156">
    <property type="term" value="F:phosphorelay response regulator activity"/>
    <property type="evidence" value="ECO:0007669"/>
    <property type="project" value="TreeGrafter"/>
</dbReference>
<dbReference type="GO" id="GO:0032993">
    <property type="term" value="C:protein-DNA complex"/>
    <property type="evidence" value="ECO:0007669"/>
    <property type="project" value="TreeGrafter"/>
</dbReference>